<dbReference type="Gene3D" id="3.40.50.300">
    <property type="entry name" value="P-loop containing nucleotide triphosphate hydrolases"/>
    <property type="match status" value="1"/>
</dbReference>
<feature type="binding site" evidence="12">
    <location>
        <position position="43"/>
    </location>
    <ligand>
        <name>Mg(2+)</name>
        <dbReference type="ChEBI" id="CHEBI:18420"/>
        <label>1</label>
    </ligand>
</feature>
<evidence type="ECO:0000256" key="4">
    <source>
        <dbReference type="ARBA" id="ARBA00022723"/>
    </source>
</evidence>
<evidence type="ECO:0000256" key="2">
    <source>
        <dbReference type="ARBA" id="ARBA00005388"/>
    </source>
</evidence>
<dbReference type="RefSeq" id="WP_066973581.1">
    <property type="nucleotide sequence ID" value="NZ_LWMT01000266.1"/>
</dbReference>
<dbReference type="GO" id="GO:0003743">
    <property type="term" value="F:translation initiation factor activity"/>
    <property type="evidence" value="ECO:0007669"/>
    <property type="project" value="UniProtKB-KW"/>
</dbReference>
<keyword evidence="14" id="KW-0251">Elongation factor</keyword>
<keyword evidence="5 12" id="KW-0547">Nucleotide-binding</keyword>
<evidence type="ECO:0000256" key="5">
    <source>
        <dbReference type="ARBA" id="ARBA00022741"/>
    </source>
</evidence>
<dbReference type="Gene3D" id="2.40.30.10">
    <property type="entry name" value="Translation factors"/>
    <property type="match status" value="2"/>
</dbReference>
<dbReference type="STRING" id="55758.MBFIL_16750"/>
<protein>
    <recommendedName>
        <fullName evidence="12">Translation initiation factor 2 subunit gamma</fullName>
        <ecNumber evidence="12">3.6.5.3</ecNumber>
    </recommendedName>
    <alternativeName>
        <fullName evidence="12">aIF2-gamma</fullName>
    </alternativeName>
    <alternativeName>
        <fullName evidence="12">eIF-2-gamma</fullName>
    </alternativeName>
</protein>
<dbReference type="EMBL" id="LWMT01000266">
    <property type="protein sequence ID" value="KZX10684.1"/>
    <property type="molecule type" value="Genomic_DNA"/>
</dbReference>
<evidence type="ECO:0000256" key="11">
    <source>
        <dbReference type="ARBA" id="ARBA00048107"/>
    </source>
</evidence>
<evidence type="ECO:0000256" key="6">
    <source>
        <dbReference type="ARBA" id="ARBA00022801"/>
    </source>
</evidence>
<dbReference type="GO" id="GO:0001731">
    <property type="term" value="P:formation of translation preinitiation complex"/>
    <property type="evidence" value="ECO:0007669"/>
    <property type="project" value="TreeGrafter"/>
</dbReference>
<dbReference type="HAMAP" id="MF_00119">
    <property type="entry name" value="eIF_2_gamma"/>
    <property type="match status" value="1"/>
</dbReference>
<dbReference type="SUPFAM" id="SSF50447">
    <property type="entry name" value="Translation proteins"/>
    <property type="match status" value="1"/>
</dbReference>
<keyword evidence="6 12" id="KW-0378">Hydrolase</keyword>
<dbReference type="CDD" id="cd01888">
    <property type="entry name" value="eIF2_gamma"/>
    <property type="match status" value="1"/>
</dbReference>
<dbReference type="GO" id="GO:0003924">
    <property type="term" value="F:GTPase activity"/>
    <property type="evidence" value="ECO:0007669"/>
    <property type="project" value="InterPro"/>
</dbReference>
<dbReference type="Pfam" id="PF09173">
    <property type="entry name" value="eIF2_C"/>
    <property type="match status" value="1"/>
</dbReference>
<dbReference type="GO" id="GO:0005525">
    <property type="term" value="F:GTP binding"/>
    <property type="evidence" value="ECO:0007669"/>
    <property type="project" value="UniProtKB-UniRule"/>
</dbReference>
<evidence type="ECO:0000313" key="14">
    <source>
        <dbReference type="EMBL" id="KZX10684.1"/>
    </source>
</evidence>
<feature type="binding site" evidence="12">
    <location>
        <position position="71"/>
    </location>
    <ligand>
        <name>Zn(2+)</name>
        <dbReference type="ChEBI" id="CHEBI:29105"/>
    </ligand>
</feature>
<dbReference type="InterPro" id="IPR050543">
    <property type="entry name" value="eIF2G"/>
</dbReference>
<dbReference type="Proteomes" id="UP000077066">
    <property type="component" value="Unassembled WGS sequence"/>
</dbReference>
<dbReference type="InterPro" id="IPR009001">
    <property type="entry name" value="Transl_elong_EF1A/Init_IF2_C"/>
</dbReference>
<feature type="binding site" evidence="12">
    <location>
        <begin position="16"/>
        <end position="21"/>
    </location>
    <ligand>
        <name>GTP</name>
        <dbReference type="ChEBI" id="CHEBI:37565"/>
    </ligand>
</feature>
<dbReference type="PANTHER" id="PTHR42854:SF3">
    <property type="entry name" value="EUKARYOTIC TRANSLATION INITIATION FACTOR 2 SUBUNIT 3-RELATED"/>
    <property type="match status" value="1"/>
</dbReference>
<dbReference type="PATRIC" id="fig|55758.3.peg.1887"/>
<name>A0A165ZGN0_9EURY</name>
<accession>A0A165ZGN0</accession>
<dbReference type="Pfam" id="PF00009">
    <property type="entry name" value="GTP_EFTU"/>
    <property type="match status" value="1"/>
</dbReference>
<feature type="domain" description="Tr-type G" evidence="13">
    <location>
        <begin position="4"/>
        <end position="201"/>
    </location>
</feature>
<dbReference type="NCBIfam" id="TIGR00231">
    <property type="entry name" value="small_GTP"/>
    <property type="match status" value="1"/>
</dbReference>
<dbReference type="GO" id="GO:0000049">
    <property type="term" value="F:tRNA binding"/>
    <property type="evidence" value="ECO:0007669"/>
    <property type="project" value="InterPro"/>
</dbReference>
<dbReference type="AlphaFoldDB" id="A0A165ZGN0"/>
<comment type="subunit">
    <text evidence="12">Heterotrimer composed of an alpha, a beta and a gamma chain.</text>
</comment>
<comment type="similarity">
    <text evidence="2 12">Belongs to the TRAFAC class translation factor GTPase superfamily. Classic translation factor GTPase family. EIF2G subfamily.</text>
</comment>
<feature type="binding site" evidence="12">
    <location>
        <position position="16"/>
    </location>
    <ligand>
        <name>Mg(2+)</name>
        <dbReference type="ChEBI" id="CHEBI:18420"/>
        <label>2</label>
    </ligand>
</feature>
<keyword evidence="7 12" id="KW-0862">Zinc</keyword>
<feature type="binding site" evidence="12">
    <location>
        <begin position="179"/>
        <end position="181"/>
    </location>
    <ligand>
        <name>GTP</name>
        <dbReference type="ChEBI" id="CHEBI:37565"/>
    </ligand>
</feature>
<dbReference type="InterPro" id="IPR015256">
    <property type="entry name" value="eIF2g_C"/>
</dbReference>
<dbReference type="GO" id="GO:0003746">
    <property type="term" value="F:translation elongation factor activity"/>
    <property type="evidence" value="ECO:0007669"/>
    <property type="project" value="UniProtKB-UniRule"/>
</dbReference>
<evidence type="ECO:0000256" key="1">
    <source>
        <dbReference type="ARBA" id="ARBA00001946"/>
    </source>
</evidence>
<keyword evidence="10 12" id="KW-0342">GTP-binding</keyword>
<dbReference type="PROSITE" id="PS51722">
    <property type="entry name" value="G_TR_2"/>
    <property type="match status" value="1"/>
</dbReference>
<evidence type="ECO:0000256" key="10">
    <source>
        <dbReference type="ARBA" id="ARBA00023134"/>
    </source>
</evidence>
<reference evidence="14 15" key="1">
    <citation type="submission" date="2016-04" db="EMBL/GenBank/DDBJ databases">
        <title>Genome sequence of Methanobrevibacter filiformis DSM 11501.</title>
        <authorList>
            <person name="Poehlein A."/>
            <person name="Seedorf H."/>
            <person name="Daniel R."/>
        </authorList>
    </citation>
    <scope>NUCLEOTIDE SEQUENCE [LARGE SCALE GENOMIC DNA]</scope>
    <source>
        <strain evidence="14 15">DSM 11501</strain>
    </source>
</reference>
<comment type="function">
    <text evidence="12">eIF-2 functions in the early steps of protein synthesis by forming a ternary complex with GTP and initiator tRNA.</text>
</comment>
<keyword evidence="4 12" id="KW-0479">Metal-binding</keyword>
<comment type="cofactor">
    <cofactor evidence="1 12">
        <name>Mg(2+)</name>
        <dbReference type="ChEBI" id="CHEBI:18420"/>
    </cofactor>
</comment>
<evidence type="ECO:0000256" key="12">
    <source>
        <dbReference type="HAMAP-Rule" id="MF_00119"/>
    </source>
</evidence>
<dbReference type="PANTHER" id="PTHR42854">
    <property type="entry name" value="EUKARYOTIC TRANSLATION INITIATION FACTOR 2 SUBUNIT 3 FAMILY MEMBER"/>
    <property type="match status" value="1"/>
</dbReference>
<proteinExistence type="inferred from homology"/>
<sequence length="408" mass="43923">MKIQSDINIGLVGHVDHGKTTLTKALSGIWTDTHSEETKRGISIRLGYADIVFRKCSQCESSKSYTTSQTCPHCGSETEVLRKISFVDAPGHETLMATMLSGAAIMDGAVLVIAANEYCPQPQTKEHLMALDVIGVKDIIIVQNKIDIVSKERAIESYGEIQEFVRGTNAENAPIIPISAQQGANVDILIETIEKIIKTPKRDSEKPYRMYVARSFDINKPGSKPDSIKGGVIGGSLVQGTVKLGEEIEIRPGIENKKDGKHAWISLTSKIIGLNAGGEEVEEIGPGGLIGVATTLDPSLTKADSLSGSVAGEPGTLPDVLHKFKMETHLLDRVVGTKEERDVAPIKIKEPLMINCGTTTTIGVVTNVKGKSVDVTLKLPVCADSGHRVALSRRVGARWRLIGYGIIK</sequence>
<feature type="binding site" evidence="12">
    <location>
        <position position="74"/>
    </location>
    <ligand>
        <name>Zn(2+)</name>
        <dbReference type="ChEBI" id="CHEBI:29105"/>
    </ligand>
</feature>
<gene>
    <name evidence="14" type="primary">selB</name>
    <name evidence="12" type="synonym">eif2g</name>
    <name evidence="14" type="ORF">MBFIL_16750</name>
</gene>
<dbReference type="CDD" id="cd15490">
    <property type="entry name" value="eIF2_gamma_III"/>
    <property type="match status" value="1"/>
</dbReference>
<evidence type="ECO:0000256" key="8">
    <source>
        <dbReference type="ARBA" id="ARBA00022842"/>
    </source>
</evidence>
<evidence type="ECO:0000256" key="7">
    <source>
        <dbReference type="ARBA" id="ARBA00022833"/>
    </source>
</evidence>
<dbReference type="EC" id="3.6.5.3" evidence="12"/>
<keyword evidence="9 12" id="KW-0648">Protein biosynthesis</keyword>
<feature type="binding site" evidence="12">
    <location>
        <begin position="144"/>
        <end position="147"/>
    </location>
    <ligand>
        <name>GTP</name>
        <dbReference type="ChEBI" id="CHEBI:37565"/>
    </ligand>
</feature>
<dbReference type="InterPro" id="IPR044127">
    <property type="entry name" value="eIF2g_dom_2"/>
</dbReference>
<dbReference type="NCBIfam" id="NF003077">
    <property type="entry name" value="PRK04000.1"/>
    <property type="match status" value="1"/>
</dbReference>
<dbReference type="FunFam" id="3.40.50.300:FF:000065">
    <property type="entry name" value="Eukaryotic translation initiation factor 2 subunit gamma"/>
    <property type="match status" value="1"/>
</dbReference>
<dbReference type="InterPro" id="IPR009000">
    <property type="entry name" value="Transl_B-barrel_sf"/>
</dbReference>
<evidence type="ECO:0000256" key="9">
    <source>
        <dbReference type="ARBA" id="ARBA00022917"/>
    </source>
</evidence>
<dbReference type="InterPro" id="IPR022424">
    <property type="entry name" value="TIF2_gsu"/>
</dbReference>
<evidence type="ECO:0000259" key="13">
    <source>
        <dbReference type="PROSITE" id="PS51722"/>
    </source>
</evidence>
<feature type="binding site" evidence="12">
    <location>
        <position position="56"/>
    </location>
    <ligand>
        <name>Zn(2+)</name>
        <dbReference type="ChEBI" id="CHEBI:29105"/>
    </ligand>
</feature>
<dbReference type="FunFam" id="2.40.30.10:FF:000009">
    <property type="entry name" value="Eukaryotic translation initiation factor 2 subunit gamma"/>
    <property type="match status" value="1"/>
</dbReference>
<dbReference type="OrthoDB" id="7798at2157"/>
<dbReference type="GO" id="GO:0046872">
    <property type="term" value="F:metal ion binding"/>
    <property type="evidence" value="ECO:0007669"/>
    <property type="project" value="UniProtKB-KW"/>
</dbReference>
<evidence type="ECO:0000256" key="3">
    <source>
        <dbReference type="ARBA" id="ARBA00022540"/>
    </source>
</evidence>
<dbReference type="PRINTS" id="PR00315">
    <property type="entry name" value="ELONGATNFCT"/>
</dbReference>
<evidence type="ECO:0000313" key="15">
    <source>
        <dbReference type="Proteomes" id="UP000077066"/>
    </source>
</evidence>
<dbReference type="FunFam" id="2.40.30.10:FF:000075">
    <property type="entry name" value="Translation initiation factor 2 subunit gamma"/>
    <property type="match status" value="1"/>
</dbReference>
<organism evidence="14 15">
    <name type="scientific">Methanobrevibacter filiformis</name>
    <dbReference type="NCBI Taxonomy" id="55758"/>
    <lineage>
        <taxon>Archaea</taxon>
        <taxon>Methanobacteriati</taxon>
        <taxon>Methanobacteriota</taxon>
        <taxon>Methanomada group</taxon>
        <taxon>Methanobacteria</taxon>
        <taxon>Methanobacteriales</taxon>
        <taxon>Methanobacteriaceae</taxon>
        <taxon>Methanobrevibacter</taxon>
    </lineage>
</organism>
<dbReference type="InterPro" id="IPR027417">
    <property type="entry name" value="P-loop_NTPase"/>
</dbReference>
<dbReference type="GO" id="GO:0005829">
    <property type="term" value="C:cytosol"/>
    <property type="evidence" value="ECO:0007669"/>
    <property type="project" value="TreeGrafter"/>
</dbReference>
<comment type="catalytic activity">
    <reaction evidence="11 12">
        <text>GTP + H2O = GDP + phosphate + H(+)</text>
        <dbReference type="Rhea" id="RHEA:19669"/>
        <dbReference type="ChEBI" id="CHEBI:15377"/>
        <dbReference type="ChEBI" id="CHEBI:15378"/>
        <dbReference type="ChEBI" id="CHEBI:37565"/>
        <dbReference type="ChEBI" id="CHEBI:43474"/>
        <dbReference type="ChEBI" id="CHEBI:58189"/>
        <dbReference type="EC" id="3.6.5.3"/>
    </reaction>
</comment>
<feature type="binding site" evidence="12">
    <location>
        <position position="59"/>
    </location>
    <ligand>
        <name>Zn(2+)</name>
        <dbReference type="ChEBI" id="CHEBI:29105"/>
    </ligand>
</feature>
<dbReference type="SUPFAM" id="SSF52540">
    <property type="entry name" value="P-loop containing nucleoside triphosphate hydrolases"/>
    <property type="match status" value="1"/>
</dbReference>
<dbReference type="InterPro" id="IPR005225">
    <property type="entry name" value="Small_GTP-bd"/>
</dbReference>
<keyword evidence="3 12" id="KW-0396">Initiation factor</keyword>
<comment type="caution">
    <text evidence="14">The sequence shown here is derived from an EMBL/GenBank/DDBJ whole genome shotgun (WGS) entry which is preliminary data.</text>
</comment>
<keyword evidence="15" id="KW-1185">Reference proteome</keyword>
<dbReference type="InterPro" id="IPR044128">
    <property type="entry name" value="eIF2g_GTP-bd"/>
</dbReference>
<dbReference type="SUPFAM" id="SSF50465">
    <property type="entry name" value="EF-Tu/eEF-1alpha/eIF2-gamma C-terminal domain"/>
    <property type="match status" value="1"/>
</dbReference>
<feature type="binding site" evidence="12">
    <location>
        <position position="41"/>
    </location>
    <ligand>
        <name>Mg(2+)</name>
        <dbReference type="ChEBI" id="CHEBI:18420"/>
        <label>2</label>
    </ligand>
</feature>
<keyword evidence="8 12" id="KW-0460">Magnesium</keyword>
<dbReference type="NCBIfam" id="TIGR03680">
    <property type="entry name" value="eif2g_arch"/>
    <property type="match status" value="1"/>
</dbReference>
<dbReference type="CDD" id="cd03688">
    <property type="entry name" value="eIF2_gamma_II"/>
    <property type="match status" value="1"/>
</dbReference>
<dbReference type="InterPro" id="IPR000795">
    <property type="entry name" value="T_Tr_GTP-bd_dom"/>
</dbReference>
<feature type="binding site" evidence="12">
    <location>
        <position position="20"/>
    </location>
    <ligand>
        <name>Mg(2+)</name>
        <dbReference type="ChEBI" id="CHEBI:18420"/>
        <label>1</label>
    </ligand>
</feature>